<proteinExistence type="predicted"/>
<comment type="caution">
    <text evidence="2">The sequence shown here is derived from an EMBL/GenBank/DDBJ whole genome shotgun (WGS) entry which is preliminary data.</text>
</comment>
<accession>A0AAI8VB94</accession>
<dbReference type="Pfam" id="PF13095">
    <property type="entry name" value="FTA2"/>
    <property type="match status" value="1"/>
</dbReference>
<dbReference type="EMBL" id="CAUWAG010000003">
    <property type="protein sequence ID" value="CAJ2501740.1"/>
    <property type="molecule type" value="Genomic_DNA"/>
</dbReference>
<keyword evidence="1" id="KW-0732">Signal</keyword>
<feature type="chain" id="PRO_5042464052" evidence="1">
    <location>
        <begin position="17"/>
        <end position="221"/>
    </location>
</feature>
<sequence>MPPICFIAATAVFVLAKCRIPPLWNQLPGSNTSWSGSEFRFFDPSTYLSLEDGKKVLHDTLEFHTDPFFAECRPYGYLQRARRKHGLKRCDFAECHGFLGLNKENAVYVENELGTNLWDVSPGNKYRKRVEGSPIRVIVKEFIKDDPVIDSRAMEKMIKGLSWMNKHGILVWDIHTYQAGILVDFGSAWTKPHISIYFTLPLTMQTINLNSLGEHNPHTVP</sequence>
<gene>
    <name evidence="2" type="ORF">KHLLAP_LOCUS2208</name>
</gene>
<dbReference type="Proteomes" id="UP001295740">
    <property type="component" value="Unassembled WGS sequence"/>
</dbReference>
<feature type="signal peptide" evidence="1">
    <location>
        <begin position="1"/>
        <end position="16"/>
    </location>
</feature>
<keyword evidence="3" id="KW-1185">Reference proteome</keyword>
<evidence type="ECO:0000256" key="1">
    <source>
        <dbReference type="SAM" id="SignalP"/>
    </source>
</evidence>
<organism evidence="2 3">
    <name type="scientific">Anthostomella pinea</name>
    <dbReference type="NCBI Taxonomy" id="933095"/>
    <lineage>
        <taxon>Eukaryota</taxon>
        <taxon>Fungi</taxon>
        <taxon>Dikarya</taxon>
        <taxon>Ascomycota</taxon>
        <taxon>Pezizomycotina</taxon>
        <taxon>Sordariomycetes</taxon>
        <taxon>Xylariomycetidae</taxon>
        <taxon>Xylariales</taxon>
        <taxon>Xylariaceae</taxon>
        <taxon>Anthostomella</taxon>
    </lineage>
</organism>
<evidence type="ECO:0000313" key="2">
    <source>
        <dbReference type="EMBL" id="CAJ2501740.1"/>
    </source>
</evidence>
<evidence type="ECO:0000313" key="3">
    <source>
        <dbReference type="Proteomes" id="UP001295740"/>
    </source>
</evidence>
<reference evidence="2" key="1">
    <citation type="submission" date="2023-10" db="EMBL/GenBank/DDBJ databases">
        <authorList>
            <person name="Hackl T."/>
        </authorList>
    </citation>
    <scope>NUCLEOTIDE SEQUENCE</scope>
</reference>
<dbReference type="AlphaFoldDB" id="A0AAI8VB94"/>
<protein>
    <submittedName>
        <fullName evidence="2">Uu.00g045930.m01.CDS01</fullName>
    </submittedName>
</protein>
<name>A0AAI8VB94_9PEZI</name>
<dbReference type="InterPro" id="IPR025213">
    <property type="entry name" value="Sim4_Fta2"/>
</dbReference>